<dbReference type="SUPFAM" id="SSF56672">
    <property type="entry name" value="DNA/RNA polymerases"/>
    <property type="match status" value="1"/>
</dbReference>
<evidence type="ECO:0000256" key="1">
    <source>
        <dbReference type="ARBA" id="ARBA00022763"/>
    </source>
</evidence>
<evidence type="ECO:0000256" key="2">
    <source>
        <dbReference type="SAM" id="MobiDB-lite"/>
    </source>
</evidence>
<accession>A0A1G6R9N5</accession>
<gene>
    <name evidence="3" type="ORF">SAMN05216270_101354</name>
</gene>
<feature type="compositionally biased region" description="Pro residues" evidence="2">
    <location>
        <begin position="351"/>
        <end position="360"/>
    </location>
</feature>
<sequence>MSAQVRRAPSRILVMRLVDWNGEDAAAFEPVLEALDLLTPYVEVLEPGCAAVPLRAGAGDEAAFCERLIDTVAALVDQDCLTGVADGLFAAVLAAREGRIVPAGRDAAFLAGRDIGDLLATGLVEAETCETLRHLGIETLGAFRALPGQAVAERFGAPVRRAQLLAAGRLARPLAPRPVAPELAVTEVPETPYATVEQAVLAARPLAERLLATLDGRNLACTRVTVTARTGSGLERRRTWQIDPAITAAELSRRVRWQFEGWLTAAAASGGTEDEAANAVTMLELAPGGLIGLVAAGRGLWGAKGAALVRAEAALRHAQSLFGPDAVRVPAVTDGRGLEERSGSAAWEVEPAPPPPSGPWPGRMPDPLPALIGTGEALAVLDAAGSPVVALARGDLSAAPALVALGGKRIRITAWAGPWPVSERWWSEEARRYARLQVELADGSAALLACEGGRWRAVGWYD</sequence>
<organism evidence="3 4">
    <name type="scientific">Glycomyces harbinensis</name>
    <dbReference type="NCBI Taxonomy" id="58114"/>
    <lineage>
        <taxon>Bacteria</taxon>
        <taxon>Bacillati</taxon>
        <taxon>Actinomycetota</taxon>
        <taxon>Actinomycetes</taxon>
        <taxon>Glycomycetales</taxon>
        <taxon>Glycomycetaceae</taxon>
        <taxon>Glycomyces</taxon>
    </lineage>
</organism>
<dbReference type="EMBL" id="FNAD01000001">
    <property type="protein sequence ID" value="SDD00795.1"/>
    <property type="molecule type" value="Genomic_DNA"/>
</dbReference>
<evidence type="ECO:0000313" key="3">
    <source>
        <dbReference type="EMBL" id="SDD00795.1"/>
    </source>
</evidence>
<feature type="region of interest" description="Disordered" evidence="2">
    <location>
        <begin position="339"/>
        <end position="360"/>
    </location>
</feature>
<dbReference type="InterPro" id="IPR043502">
    <property type="entry name" value="DNA/RNA_pol_sf"/>
</dbReference>
<dbReference type="PANTHER" id="PTHR35369:SF2">
    <property type="entry name" value="BLR3025 PROTEIN"/>
    <property type="match status" value="1"/>
</dbReference>
<dbReference type="AlphaFoldDB" id="A0A1G6R9N5"/>
<name>A0A1G6R9N5_9ACTN</name>
<proteinExistence type="predicted"/>
<keyword evidence="4" id="KW-1185">Reference proteome</keyword>
<protein>
    <submittedName>
        <fullName evidence="3">Protein ImuB</fullName>
    </submittedName>
</protein>
<dbReference type="OrthoDB" id="5244088at2"/>
<evidence type="ECO:0000313" key="4">
    <source>
        <dbReference type="Proteomes" id="UP000198949"/>
    </source>
</evidence>
<dbReference type="STRING" id="58114.SAMN05216270_101354"/>
<keyword evidence="1" id="KW-0227">DNA damage</keyword>
<dbReference type="InterPro" id="IPR050356">
    <property type="entry name" value="SulA_CellDiv_inhibitor"/>
</dbReference>
<dbReference type="Proteomes" id="UP000198949">
    <property type="component" value="Unassembled WGS sequence"/>
</dbReference>
<reference evidence="4" key="1">
    <citation type="submission" date="2016-10" db="EMBL/GenBank/DDBJ databases">
        <authorList>
            <person name="Varghese N."/>
            <person name="Submissions S."/>
        </authorList>
    </citation>
    <scope>NUCLEOTIDE SEQUENCE [LARGE SCALE GENOMIC DNA]</scope>
    <source>
        <strain evidence="4">CGMCC 4.3516</strain>
    </source>
</reference>
<dbReference type="PANTHER" id="PTHR35369">
    <property type="entry name" value="BLR3025 PROTEIN-RELATED"/>
    <property type="match status" value="1"/>
</dbReference>
<dbReference type="GO" id="GO:0006281">
    <property type="term" value="P:DNA repair"/>
    <property type="evidence" value="ECO:0007669"/>
    <property type="project" value="TreeGrafter"/>
</dbReference>
<dbReference type="RefSeq" id="WP_091027428.1">
    <property type="nucleotide sequence ID" value="NZ_FNAD01000001.1"/>
</dbReference>